<name>A0A7I8XLU4_BURXY</name>
<dbReference type="Proteomes" id="UP000659654">
    <property type="component" value="Unassembled WGS sequence"/>
</dbReference>
<organism evidence="2 3">
    <name type="scientific">Bursaphelenchus xylophilus</name>
    <name type="common">Pinewood nematode worm</name>
    <name type="synonym">Aphelenchoides xylophilus</name>
    <dbReference type="NCBI Taxonomy" id="6326"/>
    <lineage>
        <taxon>Eukaryota</taxon>
        <taxon>Metazoa</taxon>
        <taxon>Ecdysozoa</taxon>
        <taxon>Nematoda</taxon>
        <taxon>Chromadorea</taxon>
        <taxon>Rhabditida</taxon>
        <taxon>Tylenchina</taxon>
        <taxon>Tylenchomorpha</taxon>
        <taxon>Aphelenchoidea</taxon>
        <taxon>Aphelenchoididae</taxon>
        <taxon>Bursaphelenchus</taxon>
    </lineage>
</organism>
<protein>
    <submittedName>
        <fullName evidence="2">(pine wood nematode) hypothetical protein</fullName>
    </submittedName>
</protein>
<feature type="compositionally biased region" description="Polar residues" evidence="1">
    <location>
        <begin position="51"/>
        <end position="60"/>
    </location>
</feature>
<keyword evidence="3" id="KW-1185">Reference proteome</keyword>
<feature type="region of interest" description="Disordered" evidence="1">
    <location>
        <begin position="1"/>
        <end position="60"/>
    </location>
</feature>
<evidence type="ECO:0000313" key="2">
    <source>
        <dbReference type="EMBL" id="CAD5210579.1"/>
    </source>
</evidence>
<proteinExistence type="predicted"/>
<gene>
    <name evidence="2" type="ORF">BXYJ_LOCUS1999</name>
</gene>
<comment type="caution">
    <text evidence="2">The sequence shown here is derived from an EMBL/GenBank/DDBJ whole genome shotgun (WGS) entry which is preliminary data.</text>
</comment>
<dbReference type="Proteomes" id="UP000582659">
    <property type="component" value="Unassembled WGS sequence"/>
</dbReference>
<evidence type="ECO:0000313" key="3">
    <source>
        <dbReference type="Proteomes" id="UP000659654"/>
    </source>
</evidence>
<evidence type="ECO:0000256" key="1">
    <source>
        <dbReference type="SAM" id="MobiDB-lite"/>
    </source>
</evidence>
<feature type="compositionally biased region" description="Polar residues" evidence="1">
    <location>
        <begin position="232"/>
        <end position="247"/>
    </location>
</feature>
<dbReference type="SMR" id="A0A7I8XLU4"/>
<dbReference type="EMBL" id="CAJFDI010000001">
    <property type="protein sequence ID" value="CAD5210579.1"/>
    <property type="molecule type" value="Genomic_DNA"/>
</dbReference>
<reference evidence="2" key="1">
    <citation type="submission" date="2020-09" db="EMBL/GenBank/DDBJ databases">
        <authorList>
            <person name="Kikuchi T."/>
        </authorList>
    </citation>
    <scope>NUCLEOTIDE SEQUENCE</scope>
    <source>
        <strain evidence="2">Ka4C1</strain>
    </source>
</reference>
<dbReference type="AlphaFoldDB" id="A0A7I8XLU4"/>
<feature type="region of interest" description="Disordered" evidence="1">
    <location>
        <begin position="204"/>
        <end position="300"/>
    </location>
</feature>
<sequence>MAPPLVGQNQTGVPEEGKEGPSPTPGLSGFGLNTAPTVQAEHLPAVEGTERSSSPLDLSAPSTLQFSPVYSTGHSTLHGVPSIKSLEVFDEGEDWAVDETVEAKIDRLQYERKLWKTECRKMWLRQKTLENNVKYYEGAVEEAQAEVKKAKEEAAAAIKKAEEDAENKISEIQKKYFGALTEADRAQRKQREAESEVARLQQRLTENLKKAAPRSPRKERSRSPLRTAPTPEVQTSASPIPEANTQVEEPELSHPSFDVQTVEQHDAPGPLRRMPKCRRRCCQPPPPVNQPPRPPRRSREVEQLGPIIEAVVFEDRPRRRSRATHQCVTPCCLVEGLEEQMSSTRRFLRSLGDQPTLKTELRLQHLITTRKYPSVYMSSCPDWINPFTMMDSQSQWDLIIIFGNLRNEWQFTLFDQAASRIRLQIDMEMKKVHGQYEAVIIKYIFDHQDYLHPIWKFLEDSPPIWDLMITFGKIRNELPPFRPSSQKNSILWKYMEFKFWSTRSSQYKMHFRSPRPVI</sequence>
<feature type="compositionally biased region" description="Pro residues" evidence="1">
    <location>
        <begin position="283"/>
        <end position="293"/>
    </location>
</feature>
<accession>A0A7I8XLU4</accession>
<dbReference type="EMBL" id="CAJFCV020000001">
    <property type="protein sequence ID" value="CAG9086650.1"/>
    <property type="molecule type" value="Genomic_DNA"/>
</dbReference>